<dbReference type="UniPathway" id="UPA00655">
    <property type="reaction ID" value="UER00711"/>
</dbReference>
<evidence type="ECO:0000313" key="16">
    <source>
        <dbReference type="EMBL" id="TDT51244.1"/>
    </source>
</evidence>
<keyword evidence="5 13" id="KW-0436">Ligase</keyword>
<keyword evidence="7 12" id="KW-0547">Nucleotide-binding</keyword>
<evidence type="ECO:0000256" key="11">
    <source>
        <dbReference type="ARBA" id="ARBA00048600"/>
    </source>
</evidence>
<sequence length="463" mass="51915">MDSHFSKLERCDGMFKRILIANRGEIAVRIIRACMEMGIETVAVYSEADRESMHVYMADKAICIGPYQSTKSYLNIPSVITAAKITECDAVHPGFGFLSENSKFAALCEMAGLNFIGPSPGAISLMGDKAAARETMKKAGVPIVPGSEGKIYSSEEGKKIALQIGYPVMIKASSGGGGRGMRIVKSEEEFEELFNLCQNEARSAFNDEALYVEKYIENPRHIEFQILGDKYGNIIHLGERDCTLQRRNQKVLEEAPSIILDDELRRRMGEEAVKAARACNYYNAGTVEFLLDKNKNFYFMEMNTRVQVEHPVTEMVTGIDIIKEQIRIAAGEKLNITQEEVKISGHAIECRINAENPSCNFRPSPGKVTTFHTPGGFGVRVDSSIYQGYTITPFYDSMIAKLIVHGKDRKEALMKMRRALSEFAVEGVDVNIDFLIGLLREKDIEDNNYDTSYIERWLRKQGE</sequence>
<dbReference type="EMBL" id="SOAZ01000020">
    <property type="protein sequence ID" value="TDT51244.1"/>
    <property type="molecule type" value="Genomic_DNA"/>
</dbReference>
<dbReference type="PANTHER" id="PTHR48095">
    <property type="entry name" value="PYRUVATE CARBOXYLASE SUBUNIT A"/>
    <property type="match status" value="1"/>
</dbReference>
<evidence type="ECO:0000256" key="7">
    <source>
        <dbReference type="ARBA" id="ARBA00022741"/>
    </source>
</evidence>
<proteinExistence type="predicted"/>
<dbReference type="AlphaFoldDB" id="A0A4R7KA57"/>
<comment type="subunit">
    <text evidence="3 13">Acetyl-CoA carboxylase is a heterohexamer of biotin carboxyl carrier protein, biotin carboxylase and the two subunits of carboxyl transferase in a 2:2 complex.</text>
</comment>
<dbReference type="Pfam" id="PF02785">
    <property type="entry name" value="Biotin_carb_C"/>
    <property type="match status" value="1"/>
</dbReference>
<dbReference type="InterPro" id="IPR011764">
    <property type="entry name" value="Biotin_carboxylation_dom"/>
</dbReference>
<dbReference type="SUPFAM" id="SSF56059">
    <property type="entry name" value="Glutathione synthetase ATP-binding domain-like"/>
    <property type="match status" value="1"/>
</dbReference>
<dbReference type="GO" id="GO:2001295">
    <property type="term" value="P:malonyl-CoA biosynthetic process"/>
    <property type="evidence" value="ECO:0007669"/>
    <property type="project" value="UniProtKB-UniPathway"/>
</dbReference>
<dbReference type="Pfam" id="PF00289">
    <property type="entry name" value="Biotin_carb_N"/>
    <property type="match status" value="1"/>
</dbReference>
<dbReference type="GO" id="GO:0006633">
    <property type="term" value="P:fatty acid biosynthetic process"/>
    <property type="evidence" value="ECO:0007669"/>
    <property type="project" value="UniProtKB-KW"/>
</dbReference>
<dbReference type="Proteomes" id="UP000295325">
    <property type="component" value="Unassembled WGS sequence"/>
</dbReference>
<dbReference type="InterPro" id="IPR004549">
    <property type="entry name" value="Acetyl_CoA_COase_biotin_COase"/>
</dbReference>
<dbReference type="FunFam" id="3.30.1490.20:FF:000018">
    <property type="entry name" value="Biotin carboxylase"/>
    <property type="match status" value="1"/>
</dbReference>
<comment type="catalytic activity">
    <reaction evidence="11 13">
        <text>N(6)-biotinyl-L-lysyl-[protein] + hydrogencarbonate + ATP = N(6)-carboxybiotinyl-L-lysyl-[protein] + ADP + phosphate + H(+)</text>
        <dbReference type="Rhea" id="RHEA:13501"/>
        <dbReference type="Rhea" id="RHEA-COMP:10505"/>
        <dbReference type="Rhea" id="RHEA-COMP:10506"/>
        <dbReference type="ChEBI" id="CHEBI:15378"/>
        <dbReference type="ChEBI" id="CHEBI:17544"/>
        <dbReference type="ChEBI" id="CHEBI:30616"/>
        <dbReference type="ChEBI" id="CHEBI:43474"/>
        <dbReference type="ChEBI" id="CHEBI:83144"/>
        <dbReference type="ChEBI" id="CHEBI:83145"/>
        <dbReference type="ChEBI" id="CHEBI:456216"/>
        <dbReference type="EC" id="6.3.4.14"/>
    </reaction>
</comment>
<gene>
    <name evidence="16" type="ORF">EDD71_12025</name>
</gene>
<dbReference type="PROSITE" id="PS50975">
    <property type="entry name" value="ATP_GRASP"/>
    <property type="match status" value="1"/>
</dbReference>
<dbReference type="SMART" id="SM00878">
    <property type="entry name" value="Biotin_carb_C"/>
    <property type="match status" value="1"/>
</dbReference>
<comment type="pathway">
    <text evidence="2 13">Lipid metabolism; malonyl-CoA biosynthesis; malonyl-CoA from acetyl-CoA: step 1/1.</text>
</comment>
<protein>
    <recommendedName>
        <fullName evidence="4 13">Biotin carboxylase</fullName>
        <ecNumber evidence="4 13">6.3.4.14</ecNumber>
    </recommendedName>
    <alternativeName>
        <fullName evidence="13">Acetyl-coenzyme A carboxylase biotin carboxylase subunit A</fullName>
    </alternativeName>
</protein>
<evidence type="ECO:0000256" key="9">
    <source>
        <dbReference type="ARBA" id="ARBA00022842"/>
    </source>
</evidence>
<dbReference type="NCBIfam" id="NF004085">
    <property type="entry name" value="PRK05586.1"/>
    <property type="match status" value="1"/>
</dbReference>
<dbReference type="GO" id="GO:0046872">
    <property type="term" value="F:metal ion binding"/>
    <property type="evidence" value="ECO:0007669"/>
    <property type="project" value="UniProtKB-KW"/>
</dbReference>
<dbReference type="PROSITE" id="PS50979">
    <property type="entry name" value="BC"/>
    <property type="match status" value="1"/>
</dbReference>
<dbReference type="InterPro" id="IPR005481">
    <property type="entry name" value="BC-like_N"/>
</dbReference>
<dbReference type="Pfam" id="PF02786">
    <property type="entry name" value="CPSase_L_D2"/>
    <property type="match status" value="1"/>
</dbReference>
<evidence type="ECO:0000256" key="8">
    <source>
        <dbReference type="ARBA" id="ARBA00022840"/>
    </source>
</evidence>
<dbReference type="NCBIfam" id="NF006367">
    <property type="entry name" value="PRK08591.1"/>
    <property type="match status" value="1"/>
</dbReference>
<evidence type="ECO:0000259" key="15">
    <source>
        <dbReference type="PROSITE" id="PS50979"/>
    </source>
</evidence>
<evidence type="ECO:0000256" key="5">
    <source>
        <dbReference type="ARBA" id="ARBA00022598"/>
    </source>
</evidence>
<dbReference type="GO" id="GO:0004075">
    <property type="term" value="F:biotin carboxylase activity"/>
    <property type="evidence" value="ECO:0007669"/>
    <property type="project" value="UniProtKB-EC"/>
</dbReference>
<evidence type="ECO:0000256" key="10">
    <source>
        <dbReference type="ARBA" id="ARBA00023267"/>
    </source>
</evidence>
<dbReference type="Gene3D" id="3.30.470.20">
    <property type="entry name" value="ATP-grasp fold, B domain"/>
    <property type="match status" value="1"/>
</dbReference>
<evidence type="ECO:0000256" key="6">
    <source>
        <dbReference type="ARBA" id="ARBA00022723"/>
    </source>
</evidence>
<evidence type="ECO:0000256" key="4">
    <source>
        <dbReference type="ARBA" id="ARBA00013263"/>
    </source>
</evidence>
<keyword evidence="13" id="KW-0444">Lipid biosynthesis</keyword>
<keyword evidence="13" id="KW-0443">Lipid metabolism</keyword>
<keyword evidence="8 12" id="KW-0067">ATP-binding</keyword>
<keyword evidence="9" id="KW-0460">Magnesium</keyword>
<evidence type="ECO:0000256" key="12">
    <source>
        <dbReference type="PROSITE-ProRule" id="PRU00409"/>
    </source>
</evidence>
<dbReference type="InterPro" id="IPR011761">
    <property type="entry name" value="ATP-grasp"/>
</dbReference>
<accession>A0A4R7KA57</accession>
<dbReference type="InterPro" id="IPR051602">
    <property type="entry name" value="ACC_Biotin_Carboxylase"/>
</dbReference>
<evidence type="ECO:0000256" key="2">
    <source>
        <dbReference type="ARBA" id="ARBA00004956"/>
    </source>
</evidence>
<dbReference type="InterPro" id="IPR011054">
    <property type="entry name" value="Rudment_hybrid_motif"/>
</dbReference>
<feature type="domain" description="Biotin carboxylation" evidence="15">
    <location>
        <begin position="14"/>
        <end position="459"/>
    </location>
</feature>
<reference evidence="16 17" key="1">
    <citation type="submission" date="2019-03" db="EMBL/GenBank/DDBJ databases">
        <title>Genomic Encyclopedia of Type Strains, Phase IV (KMG-IV): sequencing the most valuable type-strain genomes for metagenomic binning, comparative biology and taxonomic classification.</title>
        <authorList>
            <person name="Goeker M."/>
        </authorList>
    </citation>
    <scope>NUCLEOTIDE SEQUENCE [LARGE SCALE GENOMIC DNA]</scope>
    <source>
        <strain evidence="16 17">DSM 24455</strain>
    </source>
</reference>
<evidence type="ECO:0000256" key="13">
    <source>
        <dbReference type="RuleBase" id="RU365063"/>
    </source>
</evidence>
<dbReference type="SUPFAM" id="SSF51246">
    <property type="entry name" value="Rudiment single hybrid motif"/>
    <property type="match status" value="1"/>
</dbReference>
<dbReference type="SUPFAM" id="SSF52440">
    <property type="entry name" value="PreATP-grasp domain"/>
    <property type="match status" value="1"/>
</dbReference>
<dbReference type="GO" id="GO:0005524">
    <property type="term" value="F:ATP binding"/>
    <property type="evidence" value="ECO:0007669"/>
    <property type="project" value="UniProtKB-UniRule"/>
</dbReference>
<keyword evidence="10 13" id="KW-0092">Biotin</keyword>
<keyword evidence="13" id="KW-0275">Fatty acid biosynthesis</keyword>
<comment type="function">
    <text evidence="1 13">This protein is a component of the acetyl coenzyme A carboxylase complex; first, biotin carboxylase catalyzes the carboxylation of the carrier protein and then the transcarboxylase transfers the carboxyl group to form malonyl-CoA.</text>
</comment>
<dbReference type="FunFam" id="3.40.50.20:FF:000010">
    <property type="entry name" value="Propionyl-CoA carboxylase subunit alpha"/>
    <property type="match status" value="1"/>
</dbReference>
<dbReference type="PROSITE" id="PS00867">
    <property type="entry name" value="CPSASE_2"/>
    <property type="match status" value="1"/>
</dbReference>
<dbReference type="NCBIfam" id="TIGR00514">
    <property type="entry name" value="accC"/>
    <property type="match status" value="1"/>
</dbReference>
<evidence type="ECO:0000259" key="14">
    <source>
        <dbReference type="PROSITE" id="PS50975"/>
    </source>
</evidence>
<organism evidence="16 17">
    <name type="scientific">Fonticella tunisiensis</name>
    <dbReference type="NCBI Taxonomy" id="1096341"/>
    <lineage>
        <taxon>Bacteria</taxon>
        <taxon>Bacillati</taxon>
        <taxon>Bacillota</taxon>
        <taxon>Clostridia</taxon>
        <taxon>Eubacteriales</taxon>
        <taxon>Clostridiaceae</taxon>
        <taxon>Fonticella</taxon>
    </lineage>
</organism>
<name>A0A4R7KA57_9CLOT</name>
<dbReference type="EC" id="6.3.4.14" evidence="4 13"/>
<feature type="domain" description="ATP-grasp" evidence="14">
    <location>
        <begin position="133"/>
        <end position="330"/>
    </location>
</feature>
<dbReference type="InterPro" id="IPR005482">
    <property type="entry name" value="Biotin_COase_C"/>
</dbReference>
<comment type="caution">
    <text evidence="16">The sequence shown here is derived from an EMBL/GenBank/DDBJ whole genome shotgun (WGS) entry which is preliminary data.</text>
</comment>
<evidence type="ECO:0000256" key="3">
    <source>
        <dbReference type="ARBA" id="ARBA00011750"/>
    </source>
</evidence>
<dbReference type="InterPro" id="IPR016185">
    <property type="entry name" value="PreATP-grasp_dom_sf"/>
</dbReference>
<keyword evidence="17" id="KW-1185">Reference proteome</keyword>
<evidence type="ECO:0000256" key="1">
    <source>
        <dbReference type="ARBA" id="ARBA00003761"/>
    </source>
</evidence>
<dbReference type="PANTHER" id="PTHR48095:SF2">
    <property type="entry name" value="BIOTIN CARBOXYLASE, CHLOROPLASTIC"/>
    <property type="match status" value="1"/>
</dbReference>
<dbReference type="InterPro" id="IPR005479">
    <property type="entry name" value="CPAse_ATP-bd"/>
</dbReference>
<dbReference type="PROSITE" id="PS00866">
    <property type="entry name" value="CPSASE_1"/>
    <property type="match status" value="1"/>
</dbReference>
<keyword evidence="13" id="KW-0276">Fatty acid metabolism</keyword>
<keyword evidence="6" id="KW-0479">Metal-binding</keyword>
<evidence type="ECO:0000313" key="17">
    <source>
        <dbReference type="Proteomes" id="UP000295325"/>
    </source>
</evidence>
<dbReference type="FunFam" id="3.30.470.20:FF:000028">
    <property type="entry name" value="Methylcrotonoyl-CoA carboxylase subunit alpha, mitochondrial"/>
    <property type="match status" value="1"/>
</dbReference>